<proteinExistence type="predicted"/>
<reference evidence="1 2" key="1">
    <citation type="submission" date="2015-10" db="EMBL/GenBank/DDBJ databases">
        <title>Draft genome sequence of pyrrolomycin-producing Streptomyces vitaminophilus.</title>
        <authorList>
            <person name="Graham D.E."/>
            <person name="Mahan K.M."/>
            <person name="Klingeman D.M."/>
            <person name="Hettich R.L."/>
            <person name="Parry R.J."/>
        </authorList>
    </citation>
    <scope>NUCLEOTIDE SEQUENCE [LARGE SCALE GENOMIC DNA]</scope>
    <source>
        <strain evidence="1 2">ATCC 31673</strain>
    </source>
</reference>
<sequence length="375" mass="40666">MTVVKLSFLEPVYAEPGPYTSVYLDTSRDSEDPEADIAARWSRLGEELIRQGADRDSISAVGEVVGADAEVPGLHGQAIFGAHGTLVMEGELPRVPRYDSALFSVLPDAMPLVSQYLPEIPYVAAVVHYAGPRTAGEVPVRGGGGGGVEDAGEGTVAVEAEAGTWPLSKVTLRTRLHRRCLVDQWHETAVRVGRELDLWARRLRADSLVIGGDVWASNVLARALPDRTRTQVERVAGPLTGRPGRTLLEEELDELFSGRIAEHDMNLVEVFLARRVQGRGAIEGLEPVVEALRRGYVEALLLNHPQAVRRLWVGPEAHQLAVYEADLASDGVRYRSPEDGSQALLRSLVATEAELVVIPEDEVPLRGGVGAVLRP</sequence>
<protein>
    <recommendedName>
        <fullName evidence="3">Peptide chain release factor 1</fullName>
    </recommendedName>
</protein>
<accession>A0A0T6LZ56</accession>
<gene>
    <name evidence="1" type="ORF">AQ490_00330</name>
</gene>
<keyword evidence="2" id="KW-1185">Reference proteome</keyword>
<dbReference type="eggNOG" id="COG1503">
    <property type="taxonomic scope" value="Bacteria"/>
</dbReference>
<organism evidence="1 2">
    <name type="scientific">Wenjunlia vitaminophila</name>
    <name type="common">Streptomyces vitaminophilus</name>
    <dbReference type="NCBI Taxonomy" id="76728"/>
    <lineage>
        <taxon>Bacteria</taxon>
        <taxon>Bacillati</taxon>
        <taxon>Actinomycetota</taxon>
        <taxon>Actinomycetes</taxon>
        <taxon>Kitasatosporales</taxon>
        <taxon>Streptomycetaceae</taxon>
        <taxon>Wenjunlia</taxon>
    </lineage>
</organism>
<dbReference type="STRING" id="76728.AQ490_00330"/>
<evidence type="ECO:0008006" key="3">
    <source>
        <dbReference type="Google" id="ProtNLM"/>
    </source>
</evidence>
<evidence type="ECO:0000313" key="1">
    <source>
        <dbReference type="EMBL" id="KRV51257.1"/>
    </source>
</evidence>
<name>A0A0T6LZ56_WENVI</name>
<evidence type="ECO:0000313" key="2">
    <source>
        <dbReference type="Proteomes" id="UP000050867"/>
    </source>
</evidence>
<dbReference type="EMBL" id="LLZU01000001">
    <property type="protein sequence ID" value="KRV51257.1"/>
    <property type="molecule type" value="Genomic_DNA"/>
</dbReference>
<comment type="caution">
    <text evidence="1">The sequence shown here is derived from an EMBL/GenBank/DDBJ whole genome shotgun (WGS) entry which is preliminary data.</text>
</comment>
<dbReference type="Proteomes" id="UP000050867">
    <property type="component" value="Unassembled WGS sequence"/>
</dbReference>
<dbReference type="InterPro" id="IPR040701">
    <property type="entry name" value="Bact_RF_family2"/>
</dbReference>
<dbReference type="AlphaFoldDB" id="A0A0T6LZ56"/>
<dbReference type="Pfam" id="PF18844">
    <property type="entry name" value="baeRF_family2"/>
    <property type="match status" value="1"/>
</dbReference>